<keyword evidence="1" id="KW-0808">Transferase</keyword>
<dbReference type="InterPro" id="IPR001296">
    <property type="entry name" value="Glyco_trans_1"/>
</dbReference>
<sequence length="303" mass="34851">MKLQLLFFIIGLLSYLFFKKNKADYFFYIRDEQLLPLLQFFSKKIIWEAHNLPKNKKYYLKYWKNCHKIIAITQGLKNELVGGGLLADQILVAPDAVDLEQFSKVKESKEELRAKLNLPADKNLIIYTGHLYKWKGVQTLADSSKYLSDQELIVIIGGTKDDILKFKNKNQALKNILVVGHLLQHEIPAYLKAADILILPNSAQDTISKVYTSPLKLFEYMAAQKPIIASDLPSLREILNGSNSVLTEPDNPEKLAENIKRLLSNKELADKIARQSYTDVQRYTWEKRAESIINFVKFNLEMA</sequence>
<evidence type="ECO:0000256" key="1">
    <source>
        <dbReference type="ARBA" id="ARBA00022679"/>
    </source>
</evidence>
<dbReference type="AlphaFoldDB" id="A0A1G1YGN0"/>
<evidence type="ECO:0000313" key="4">
    <source>
        <dbReference type="Proteomes" id="UP000177376"/>
    </source>
</evidence>
<dbReference type="Proteomes" id="UP000177376">
    <property type="component" value="Unassembled WGS sequence"/>
</dbReference>
<name>A0A1G1YGN0_9BACT</name>
<comment type="caution">
    <text evidence="3">The sequence shown here is derived from an EMBL/GenBank/DDBJ whole genome shotgun (WGS) entry which is preliminary data.</text>
</comment>
<evidence type="ECO:0000259" key="2">
    <source>
        <dbReference type="Pfam" id="PF00534"/>
    </source>
</evidence>
<gene>
    <name evidence="3" type="ORF">A3A02_00410</name>
</gene>
<dbReference type="EMBL" id="MHIM01000038">
    <property type="protein sequence ID" value="OGY51404.1"/>
    <property type="molecule type" value="Genomic_DNA"/>
</dbReference>
<feature type="domain" description="Glycosyl transferase family 1" evidence="2">
    <location>
        <begin position="109"/>
        <end position="277"/>
    </location>
</feature>
<evidence type="ECO:0000313" key="3">
    <source>
        <dbReference type="EMBL" id="OGY51404.1"/>
    </source>
</evidence>
<dbReference type="PANTHER" id="PTHR46401:SF2">
    <property type="entry name" value="GLYCOSYLTRANSFERASE WBBK-RELATED"/>
    <property type="match status" value="1"/>
</dbReference>
<proteinExistence type="predicted"/>
<dbReference type="GO" id="GO:0009103">
    <property type="term" value="P:lipopolysaccharide biosynthetic process"/>
    <property type="evidence" value="ECO:0007669"/>
    <property type="project" value="TreeGrafter"/>
</dbReference>
<dbReference type="PANTHER" id="PTHR46401">
    <property type="entry name" value="GLYCOSYLTRANSFERASE WBBK-RELATED"/>
    <property type="match status" value="1"/>
</dbReference>
<dbReference type="SUPFAM" id="SSF53756">
    <property type="entry name" value="UDP-Glycosyltransferase/glycogen phosphorylase"/>
    <property type="match status" value="1"/>
</dbReference>
<dbReference type="Gene3D" id="3.40.50.2000">
    <property type="entry name" value="Glycogen Phosphorylase B"/>
    <property type="match status" value="2"/>
</dbReference>
<dbReference type="GO" id="GO:0016757">
    <property type="term" value="F:glycosyltransferase activity"/>
    <property type="evidence" value="ECO:0007669"/>
    <property type="project" value="InterPro"/>
</dbReference>
<accession>A0A1G1YGN0</accession>
<reference evidence="3 4" key="1">
    <citation type="journal article" date="2016" name="Nat. Commun.">
        <title>Thousands of microbial genomes shed light on interconnected biogeochemical processes in an aquifer system.</title>
        <authorList>
            <person name="Anantharaman K."/>
            <person name="Brown C.T."/>
            <person name="Hug L.A."/>
            <person name="Sharon I."/>
            <person name="Castelle C.J."/>
            <person name="Probst A.J."/>
            <person name="Thomas B.C."/>
            <person name="Singh A."/>
            <person name="Wilkins M.J."/>
            <person name="Karaoz U."/>
            <person name="Brodie E.L."/>
            <person name="Williams K.H."/>
            <person name="Hubbard S.S."/>
            <person name="Banfield J.F."/>
        </authorList>
    </citation>
    <scope>NUCLEOTIDE SEQUENCE [LARGE SCALE GENOMIC DNA]</scope>
</reference>
<dbReference type="Pfam" id="PF00534">
    <property type="entry name" value="Glycos_transf_1"/>
    <property type="match status" value="1"/>
</dbReference>
<organism evidence="3 4">
    <name type="scientific">Candidatus Buchananbacteria bacterium RIFCSPLOWO2_01_FULL_39_33</name>
    <dbReference type="NCBI Taxonomy" id="1797543"/>
    <lineage>
        <taxon>Bacteria</taxon>
        <taxon>Candidatus Buchananiibacteriota</taxon>
    </lineage>
</organism>
<protein>
    <recommendedName>
        <fullName evidence="2">Glycosyl transferase family 1 domain-containing protein</fullName>
    </recommendedName>
</protein>